<feature type="transmembrane region" description="Helical" evidence="6">
    <location>
        <begin position="72"/>
        <end position="94"/>
    </location>
</feature>
<feature type="transmembrane region" description="Helical" evidence="6">
    <location>
        <begin position="40"/>
        <end position="60"/>
    </location>
</feature>
<keyword evidence="4 6" id="KW-1133">Transmembrane helix</keyword>
<reference evidence="7 8" key="1">
    <citation type="submission" date="2020-07" db="EMBL/GenBank/DDBJ databases">
        <title>Sequencing the genomes of 1000 actinobacteria strains.</title>
        <authorList>
            <person name="Klenk H.-P."/>
        </authorList>
    </citation>
    <scope>NUCLEOTIDE SEQUENCE [LARGE SCALE GENOMIC DNA]</scope>
    <source>
        <strain evidence="7 8">DSM 45117</strain>
    </source>
</reference>
<dbReference type="EMBL" id="JACBZA010000001">
    <property type="protein sequence ID" value="NYH85083.1"/>
    <property type="molecule type" value="Genomic_DNA"/>
</dbReference>
<name>A0ABX2S638_9ACTN</name>
<organism evidence="7 8">
    <name type="scientific">Actinopolymorpha cephalotaxi</name>
    <dbReference type="NCBI Taxonomy" id="504797"/>
    <lineage>
        <taxon>Bacteria</taxon>
        <taxon>Bacillati</taxon>
        <taxon>Actinomycetota</taxon>
        <taxon>Actinomycetes</taxon>
        <taxon>Propionibacteriales</taxon>
        <taxon>Actinopolymorphaceae</taxon>
        <taxon>Actinopolymorpha</taxon>
    </lineage>
</organism>
<evidence type="ECO:0000256" key="6">
    <source>
        <dbReference type="SAM" id="Phobius"/>
    </source>
</evidence>
<dbReference type="Pfam" id="PF09678">
    <property type="entry name" value="Caa3_CtaG"/>
    <property type="match status" value="1"/>
</dbReference>
<evidence type="ECO:0000256" key="3">
    <source>
        <dbReference type="ARBA" id="ARBA00022692"/>
    </source>
</evidence>
<evidence type="ECO:0000313" key="8">
    <source>
        <dbReference type="Proteomes" id="UP000533017"/>
    </source>
</evidence>
<sequence length="331" mass="35909">MGMGGMNGGISGGMSGPMWMPMLAPTLSRLLAWHPQPVPVFPAGCAIALLAYTFGMVVVWRRGVRWPVGRWIVFAAGLLTVVAVTGTGVGGYGMELFSVHMVQHMVLSMLSPVLLLLGAPVTLALRALRPAPRGRRGPREVLLAVLHSRVARVLASPFFNLPLFLVSLYGLYFTPVFDAAMSNWAGHNLMLVHFLAVGLLFFWPILGVDPGPHRVSHPVRLAELFVGVPFHAVFGIAVMMSSGLIAGFFAHPPAAWGVSPLQDQSTGGGIAWAFTEVPTALVLVVVFLDWWRSDQRLARRTDRAADRDDDAELTAYNARLHGLAQRSPHDR</sequence>
<evidence type="ECO:0000256" key="1">
    <source>
        <dbReference type="ARBA" id="ARBA00004651"/>
    </source>
</evidence>
<accession>A0ABX2S638</accession>
<evidence type="ECO:0000256" key="2">
    <source>
        <dbReference type="ARBA" id="ARBA00022475"/>
    </source>
</evidence>
<evidence type="ECO:0000313" key="7">
    <source>
        <dbReference type="EMBL" id="NYH85083.1"/>
    </source>
</evidence>
<evidence type="ECO:0000256" key="5">
    <source>
        <dbReference type="ARBA" id="ARBA00023136"/>
    </source>
</evidence>
<feature type="transmembrane region" description="Helical" evidence="6">
    <location>
        <begin position="106"/>
        <end position="128"/>
    </location>
</feature>
<evidence type="ECO:0000256" key="4">
    <source>
        <dbReference type="ARBA" id="ARBA00022989"/>
    </source>
</evidence>
<proteinExistence type="predicted"/>
<keyword evidence="5 6" id="KW-0472">Membrane</keyword>
<keyword evidence="3 6" id="KW-0812">Transmembrane</keyword>
<feature type="transmembrane region" description="Helical" evidence="6">
    <location>
        <begin position="184"/>
        <end position="203"/>
    </location>
</feature>
<protein>
    <submittedName>
        <fullName evidence="7">Cytochrome c oxidase assembly factor CtaG</fullName>
    </submittedName>
</protein>
<gene>
    <name evidence="7" type="ORF">FHR37_003934</name>
</gene>
<keyword evidence="2" id="KW-1003">Cell membrane</keyword>
<dbReference type="InterPro" id="IPR019108">
    <property type="entry name" value="Caa3_assmbl_CtaG-rel"/>
</dbReference>
<feature type="transmembrane region" description="Helical" evidence="6">
    <location>
        <begin position="224"/>
        <end position="250"/>
    </location>
</feature>
<keyword evidence="8" id="KW-1185">Reference proteome</keyword>
<comment type="caution">
    <text evidence="7">The sequence shown here is derived from an EMBL/GenBank/DDBJ whole genome shotgun (WGS) entry which is preliminary data.</text>
</comment>
<dbReference type="Proteomes" id="UP000533017">
    <property type="component" value="Unassembled WGS sequence"/>
</dbReference>
<feature type="transmembrane region" description="Helical" evidence="6">
    <location>
        <begin position="270"/>
        <end position="291"/>
    </location>
</feature>
<feature type="transmembrane region" description="Helical" evidence="6">
    <location>
        <begin position="149"/>
        <end position="172"/>
    </location>
</feature>
<comment type="subcellular location">
    <subcellularLocation>
        <location evidence="1">Cell membrane</location>
        <topology evidence="1">Multi-pass membrane protein</topology>
    </subcellularLocation>
</comment>